<protein>
    <submittedName>
        <fullName evidence="1">Uncharacterized protein</fullName>
    </submittedName>
</protein>
<reference evidence="1" key="1">
    <citation type="submission" date="2019-08" db="EMBL/GenBank/DDBJ databases">
        <authorList>
            <person name="Kucharzyk K."/>
            <person name="Murdoch R.W."/>
            <person name="Higgins S."/>
            <person name="Loffler F."/>
        </authorList>
    </citation>
    <scope>NUCLEOTIDE SEQUENCE</scope>
</reference>
<gene>
    <name evidence="1" type="ORF">SDC9_82035</name>
</gene>
<dbReference type="AlphaFoldDB" id="A0A644Z9Q6"/>
<accession>A0A644Z9Q6</accession>
<proteinExistence type="predicted"/>
<evidence type="ECO:0000313" key="1">
    <source>
        <dbReference type="EMBL" id="MPM35443.1"/>
    </source>
</evidence>
<comment type="caution">
    <text evidence="1">The sequence shown here is derived from an EMBL/GenBank/DDBJ whole genome shotgun (WGS) entry which is preliminary data.</text>
</comment>
<name>A0A644Z9Q6_9ZZZZ</name>
<organism evidence="1">
    <name type="scientific">bioreactor metagenome</name>
    <dbReference type="NCBI Taxonomy" id="1076179"/>
    <lineage>
        <taxon>unclassified sequences</taxon>
        <taxon>metagenomes</taxon>
        <taxon>ecological metagenomes</taxon>
    </lineage>
</organism>
<dbReference type="EMBL" id="VSSQ01007288">
    <property type="protein sequence ID" value="MPM35443.1"/>
    <property type="molecule type" value="Genomic_DNA"/>
</dbReference>
<sequence>MFADDLQALDRNLAAGTALGVEEIGMSLLVVASYPSPQLVELTEPIQVCSVYDDGVDIGDVDAVLNDGSGYQHLDSLMDEPAHRVFQLCAVHLAVGTFNDDITKQLGELEDHLIQALDAVVQKEYLPTPAHLVPDGFHDGLFVVLPDMRLDRAPGNGWGRKQRHIPDLEQRHIERSGYGGCTE</sequence>